<dbReference type="RefSeq" id="XP_073556078.1">
    <property type="nucleotide sequence ID" value="XM_073705289.1"/>
</dbReference>
<dbReference type="EMBL" id="PPTA01000012">
    <property type="protein sequence ID" value="TFA99876.1"/>
    <property type="molecule type" value="Genomic_DNA"/>
</dbReference>
<gene>
    <name evidence="1" type="ORF">CCMA1212_008142</name>
</gene>
<proteinExistence type="predicted"/>
<reference evidence="1 2" key="1">
    <citation type="submission" date="2018-01" db="EMBL/GenBank/DDBJ databases">
        <title>Genome characterization of the sugarcane-associated fungus Trichoderma ghanense CCMA-1212 and their application in lignocelulose bioconversion.</title>
        <authorList>
            <person name="Steindorff A.S."/>
            <person name="Mendes T.D."/>
            <person name="Vilela E.S.D."/>
            <person name="Rodrigues D.S."/>
            <person name="Formighieri E.F."/>
            <person name="Melo I.S."/>
            <person name="Favaro L.C.L."/>
        </authorList>
    </citation>
    <scope>NUCLEOTIDE SEQUENCE [LARGE SCALE GENOMIC DNA]</scope>
    <source>
        <strain evidence="1 2">CCMA-1212</strain>
    </source>
</reference>
<feature type="non-terminal residue" evidence="1">
    <location>
        <position position="1"/>
    </location>
</feature>
<organism evidence="1 2">
    <name type="scientific">Trichoderma ghanense</name>
    <dbReference type="NCBI Taxonomy" id="65468"/>
    <lineage>
        <taxon>Eukaryota</taxon>
        <taxon>Fungi</taxon>
        <taxon>Dikarya</taxon>
        <taxon>Ascomycota</taxon>
        <taxon>Pezizomycotina</taxon>
        <taxon>Sordariomycetes</taxon>
        <taxon>Hypocreomycetidae</taxon>
        <taxon>Hypocreales</taxon>
        <taxon>Hypocreaceae</taxon>
        <taxon>Trichoderma</taxon>
    </lineage>
</organism>
<protein>
    <submittedName>
        <fullName evidence="1">Uncharacterized protein</fullName>
    </submittedName>
</protein>
<accession>A0ABY2GWG6</accession>
<evidence type="ECO:0000313" key="2">
    <source>
        <dbReference type="Proteomes" id="UP001642720"/>
    </source>
</evidence>
<comment type="caution">
    <text evidence="1">The sequence shown here is derived from an EMBL/GenBank/DDBJ whole genome shotgun (WGS) entry which is preliminary data.</text>
</comment>
<evidence type="ECO:0000313" key="1">
    <source>
        <dbReference type="EMBL" id="TFA99876.1"/>
    </source>
</evidence>
<dbReference type="GeneID" id="300579739"/>
<sequence>VTRLEHHLPISQTGHPAGTAVYKIPPAPPITQQVPSKSHKLRLRPLQLIGAVGPRSGQPAPNQQVTMDFRWRLQMTSRPGQPTSQYNTQIQISSRDSRQIAAMAELVYHNGHYHHVPNRDRHRPRRNDDWSLVRFWDEVLYNIGDLYYRVRRR</sequence>
<name>A0ABY2GWG6_9HYPO</name>
<dbReference type="Proteomes" id="UP001642720">
    <property type="component" value="Unassembled WGS sequence"/>
</dbReference>
<keyword evidence="2" id="KW-1185">Reference proteome</keyword>